<sequence length="168" mass="18443">MSRFMAVALTVTVLLVVGCGFHLRGQVEWPPELRAIYVQSQQGIGMPPGALNRKLRLALAGSGVTITPDPTQATAILTILNEGSGRRTVAADRLDIKREHFVAYSAAYELKLVNGKVLIPTEGISANRMLLFDENRVLGFENAQESMVDTMVDDLAWQIVRRLQAVKP</sequence>
<dbReference type="AlphaFoldDB" id="W6ME07"/>
<accession>W6ME07</accession>
<gene>
    <name evidence="6" type="primary">lptE</name>
    <name evidence="7" type="ORF">BN873_660017</name>
</gene>
<proteinExistence type="inferred from homology"/>
<evidence type="ECO:0000313" key="7">
    <source>
        <dbReference type="EMBL" id="CDI03783.1"/>
    </source>
</evidence>
<reference evidence="7" key="1">
    <citation type="submission" date="2013-07" db="EMBL/GenBank/DDBJ databases">
        <authorList>
            <person name="McIlroy S."/>
        </authorList>
    </citation>
    <scope>NUCLEOTIDE SEQUENCE [LARGE SCALE GENOMIC DNA]</scope>
    <source>
        <strain evidence="7">Run_A_D11</strain>
    </source>
</reference>
<dbReference type="InterPro" id="IPR007485">
    <property type="entry name" value="LPS_assembly_LptE"/>
</dbReference>
<evidence type="ECO:0000256" key="6">
    <source>
        <dbReference type="HAMAP-Rule" id="MF_01186"/>
    </source>
</evidence>
<comment type="function">
    <text evidence="6">Together with LptD, is involved in the assembly of lipopolysaccharide (LPS) at the surface of the outer membrane. Required for the proper assembly of LptD. Binds LPS and may serve as the LPS recognition site at the outer membrane.</text>
</comment>
<keyword evidence="3 6" id="KW-0564">Palmitate</keyword>
<dbReference type="HAMAP" id="MF_01186">
    <property type="entry name" value="LPS_assembly_LptE"/>
    <property type="match status" value="1"/>
</dbReference>
<evidence type="ECO:0000256" key="3">
    <source>
        <dbReference type="ARBA" id="ARBA00023139"/>
    </source>
</evidence>
<evidence type="ECO:0000256" key="1">
    <source>
        <dbReference type="ARBA" id="ARBA00022729"/>
    </source>
</evidence>
<comment type="subcellular location">
    <subcellularLocation>
        <location evidence="6">Cell outer membrane</location>
        <topology evidence="6">Lipid-anchor</topology>
    </subcellularLocation>
</comment>
<dbReference type="GO" id="GO:0015920">
    <property type="term" value="P:lipopolysaccharide transport"/>
    <property type="evidence" value="ECO:0007669"/>
    <property type="project" value="TreeGrafter"/>
</dbReference>
<organism evidence="7 8">
    <name type="scientific">Candidatus Competibacter denitrificans Run_A_D11</name>
    <dbReference type="NCBI Taxonomy" id="1400863"/>
    <lineage>
        <taxon>Bacteria</taxon>
        <taxon>Pseudomonadati</taxon>
        <taxon>Pseudomonadota</taxon>
        <taxon>Gammaproteobacteria</taxon>
        <taxon>Candidatus Competibacteraceae</taxon>
        <taxon>Candidatus Competibacter</taxon>
    </lineage>
</organism>
<dbReference type="Pfam" id="PF04390">
    <property type="entry name" value="LptE"/>
    <property type="match status" value="1"/>
</dbReference>
<dbReference type="GO" id="GO:0009279">
    <property type="term" value="C:cell outer membrane"/>
    <property type="evidence" value="ECO:0007669"/>
    <property type="project" value="UniProtKB-SubCell"/>
</dbReference>
<dbReference type="STRING" id="1400863.BN873_660017"/>
<reference evidence="7" key="2">
    <citation type="submission" date="2014-03" db="EMBL/GenBank/DDBJ databases">
        <title>Candidatus Competibacter-lineage genomes retrieved from metagenomes reveal functional metabolic diversity.</title>
        <authorList>
            <person name="McIlroy S.J."/>
            <person name="Albertsen M."/>
            <person name="Andresen E.K."/>
            <person name="Saunders A.M."/>
            <person name="Kristiansen R."/>
            <person name="Stokholm-Bjerregaard M."/>
            <person name="Nielsen K.L."/>
            <person name="Nielsen P.H."/>
        </authorList>
    </citation>
    <scope>NUCLEOTIDE SEQUENCE</scope>
    <source>
        <strain evidence="7">Run_A_D11</strain>
    </source>
</reference>
<dbReference type="Gene3D" id="3.30.160.150">
    <property type="entry name" value="Lipoprotein like domain"/>
    <property type="match status" value="1"/>
</dbReference>
<name>W6ME07_9GAMM</name>
<keyword evidence="1 6" id="KW-0732">Signal</keyword>
<comment type="subunit">
    <text evidence="6">Component of the lipopolysaccharide transport and assembly complex. Interacts with LptD.</text>
</comment>
<dbReference type="PROSITE" id="PS51257">
    <property type="entry name" value="PROKAR_LIPOPROTEIN"/>
    <property type="match status" value="1"/>
</dbReference>
<keyword evidence="4 6" id="KW-0998">Cell outer membrane</keyword>
<evidence type="ECO:0000256" key="2">
    <source>
        <dbReference type="ARBA" id="ARBA00023136"/>
    </source>
</evidence>
<protein>
    <recommendedName>
        <fullName evidence="6">LPS-assembly lipoprotein LptE</fullName>
    </recommendedName>
</protein>
<comment type="caution">
    <text evidence="7">The sequence shown here is derived from an EMBL/GenBank/DDBJ whole genome shotgun (WGS) entry which is preliminary data.</text>
</comment>
<dbReference type="RefSeq" id="WP_048674916.1">
    <property type="nucleotide sequence ID" value="NZ_CBTJ020000076.1"/>
</dbReference>
<keyword evidence="8" id="KW-1185">Reference proteome</keyword>
<dbReference type="Proteomes" id="UP000035760">
    <property type="component" value="Unassembled WGS sequence"/>
</dbReference>
<keyword evidence="2 6" id="KW-0472">Membrane</keyword>
<dbReference type="PANTHER" id="PTHR38098">
    <property type="entry name" value="LPS-ASSEMBLY LIPOPROTEIN LPTE"/>
    <property type="match status" value="1"/>
</dbReference>
<dbReference type="GO" id="GO:0043165">
    <property type="term" value="P:Gram-negative-bacterium-type cell outer membrane assembly"/>
    <property type="evidence" value="ECO:0007669"/>
    <property type="project" value="UniProtKB-UniRule"/>
</dbReference>
<evidence type="ECO:0000313" key="8">
    <source>
        <dbReference type="Proteomes" id="UP000035760"/>
    </source>
</evidence>
<keyword evidence="5 6" id="KW-0449">Lipoprotein</keyword>
<dbReference type="GO" id="GO:0001530">
    <property type="term" value="F:lipopolysaccharide binding"/>
    <property type="evidence" value="ECO:0007669"/>
    <property type="project" value="TreeGrafter"/>
</dbReference>
<dbReference type="EMBL" id="CBTJ020000076">
    <property type="protein sequence ID" value="CDI03783.1"/>
    <property type="molecule type" value="Genomic_DNA"/>
</dbReference>
<dbReference type="PANTHER" id="PTHR38098:SF1">
    <property type="entry name" value="LPS-ASSEMBLY LIPOPROTEIN LPTE"/>
    <property type="match status" value="1"/>
</dbReference>
<evidence type="ECO:0000256" key="4">
    <source>
        <dbReference type="ARBA" id="ARBA00023237"/>
    </source>
</evidence>
<comment type="similarity">
    <text evidence="6">Belongs to the LptE lipoprotein family.</text>
</comment>
<dbReference type="GO" id="GO:1990351">
    <property type="term" value="C:transporter complex"/>
    <property type="evidence" value="ECO:0007669"/>
    <property type="project" value="TreeGrafter"/>
</dbReference>
<evidence type="ECO:0000256" key="5">
    <source>
        <dbReference type="ARBA" id="ARBA00023288"/>
    </source>
</evidence>